<accession>A0A8H8X1D4</accession>
<dbReference type="RefSeq" id="WP_207183953.1">
    <property type="nucleotide sequence ID" value="NZ_AP024147.1"/>
</dbReference>
<dbReference type="AlphaFoldDB" id="A0A8H8X1D4"/>
<reference evidence="1" key="1">
    <citation type="submission" date="2020-11" db="EMBL/GenBank/DDBJ databases">
        <title>Complete genome sequence of a novel pathogenic Methylobacterium strain isolated from rice in Vietnam.</title>
        <authorList>
            <person name="Lai K."/>
            <person name="Okazaki S."/>
            <person name="Higashi K."/>
            <person name="Mori H."/>
            <person name="Toyoda A."/>
            <person name="Kurokawa K."/>
        </authorList>
    </citation>
    <scope>NUCLEOTIDE SEQUENCE</scope>
    <source>
        <strain evidence="1">VL1</strain>
        <plasmid evidence="1">pVL1_2</plasmid>
    </source>
</reference>
<proteinExistence type="predicted"/>
<protein>
    <submittedName>
        <fullName evidence="1">Uncharacterized protein</fullName>
    </submittedName>
</protein>
<dbReference type="KEGG" id="mind:mvi_62230"/>
<evidence type="ECO:0000313" key="1">
    <source>
        <dbReference type="EMBL" id="BCM87762.1"/>
    </source>
</evidence>
<dbReference type="EMBL" id="AP024147">
    <property type="protein sequence ID" value="BCM87762.1"/>
    <property type="molecule type" value="Genomic_DNA"/>
</dbReference>
<geneLocation type="plasmid" evidence="1 2">
    <name>pVL1_2</name>
</geneLocation>
<gene>
    <name evidence="1" type="ORF">mvi_62230</name>
</gene>
<dbReference type="Proteomes" id="UP000663508">
    <property type="component" value="Plasmid pVL1_2"/>
</dbReference>
<sequence>MDPVLAVSLPLSQWNQIANAIPELPMKIAQPLINAVGSQIQGQLDEAREKAQAEMQAKIDSGEATFTPAA</sequence>
<organism evidence="1 2">
    <name type="scientific">Methylobacterium indicum</name>
    <dbReference type="NCBI Taxonomy" id="1775910"/>
    <lineage>
        <taxon>Bacteria</taxon>
        <taxon>Pseudomonadati</taxon>
        <taxon>Pseudomonadota</taxon>
        <taxon>Alphaproteobacteria</taxon>
        <taxon>Hyphomicrobiales</taxon>
        <taxon>Methylobacteriaceae</taxon>
        <taxon>Methylobacterium</taxon>
    </lineage>
</organism>
<name>A0A8H8X1D4_9HYPH</name>
<keyword evidence="1" id="KW-0614">Plasmid</keyword>
<evidence type="ECO:0000313" key="2">
    <source>
        <dbReference type="Proteomes" id="UP000663508"/>
    </source>
</evidence>